<evidence type="ECO:0000313" key="4">
    <source>
        <dbReference type="WBParaSite" id="TCNE_0000099201-mRNA-1"/>
    </source>
</evidence>
<evidence type="ECO:0000313" key="2">
    <source>
        <dbReference type="EMBL" id="VDM25272.1"/>
    </source>
</evidence>
<keyword evidence="1" id="KW-1133">Transmembrane helix</keyword>
<gene>
    <name evidence="2" type="ORF">TCNE_LOCUS993</name>
</gene>
<feature type="transmembrane region" description="Helical" evidence="1">
    <location>
        <begin position="28"/>
        <end position="54"/>
    </location>
</feature>
<proteinExistence type="predicted"/>
<dbReference type="AlphaFoldDB" id="A0A183TXM3"/>
<organism evidence="3 4">
    <name type="scientific">Toxocara canis</name>
    <name type="common">Canine roundworm</name>
    <dbReference type="NCBI Taxonomy" id="6265"/>
    <lineage>
        <taxon>Eukaryota</taxon>
        <taxon>Metazoa</taxon>
        <taxon>Ecdysozoa</taxon>
        <taxon>Nematoda</taxon>
        <taxon>Chromadorea</taxon>
        <taxon>Rhabditida</taxon>
        <taxon>Spirurina</taxon>
        <taxon>Ascaridomorpha</taxon>
        <taxon>Ascaridoidea</taxon>
        <taxon>Toxocaridae</taxon>
        <taxon>Toxocara</taxon>
    </lineage>
</organism>
<accession>A0A183TXM3</accession>
<evidence type="ECO:0000256" key="1">
    <source>
        <dbReference type="SAM" id="Phobius"/>
    </source>
</evidence>
<sequence length="156" mass="17687">MFSSQATVSAEVAISETVFGINPERWELYSVLLLLPACVLISSILFFGFMLFFTPWGWKNFCRRFVGRPLIHGLPPIEGIGLLETLRGSGQPRLMSRFLTQDELEEVYKRPVAPSRGLDLTAEERKILNNASRVRCTRAGREDTFDYSGYLGMKAF</sequence>
<evidence type="ECO:0000313" key="3">
    <source>
        <dbReference type="Proteomes" id="UP000050794"/>
    </source>
</evidence>
<dbReference type="WBParaSite" id="TCNE_0000099201-mRNA-1">
    <property type="protein sequence ID" value="TCNE_0000099201-mRNA-1"/>
    <property type="gene ID" value="TCNE_0000099201"/>
</dbReference>
<keyword evidence="3" id="KW-1185">Reference proteome</keyword>
<keyword evidence="1" id="KW-0472">Membrane</keyword>
<dbReference type="Proteomes" id="UP000050794">
    <property type="component" value="Unassembled WGS sequence"/>
</dbReference>
<reference evidence="4" key="1">
    <citation type="submission" date="2016-06" db="UniProtKB">
        <authorList>
            <consortium name="WormBaseParasite"/>
        </authorList>
    </citation>
    <scope>IDENTIFICATION</scope>
</reference>
<protein>
    <submittedName>
        <fullName evidence="2 4">Uncharacterized protein</fullName>
    </submittedName>
</protein>
<keyword evidence="1" id="KW-0812">Transmembrane</keyword>
<dbReference type="EMBL" id="UYWY01000613">
    <property type="protein sequence ID" value="VDM25272.1"/>
    <property type="molecule type" value="Genomic_DNA"/>
</dbReference>
<reference evidence="2 3" key="2">
    <citation type="submission" date="2018-11" db="EMBL/GenBank/DDBJ databases">
        <authorList>
            <consortium name="Pathogen Informatics"/>
        </authorList>
    </citation>
    <scope>NUCLEOTIDE SEQUENCE [LARGE SCALE GENOMIC DNA]</scope>
</reference>
<name>A0A183TXM3_TOXCA</name>